<dbReference type="PANTHER" id="PTHR32234:SF0">
    <property type="entry name" value="THIOL:DISULFIDE INTERCHANGE PROTEIN DSBD"/>
    <property type="match status" value="1"/>
</dbReference>
<dbReference type="InterPro" id="IPR012336">
    <property type="entry name" value="Thioredoxin-like_fold"/>
</dbReference>
<sequence precursor="true">MYRMTITLLVTAAVSLNAITMAQDHRSLSYLQNASSVDWTTTPQTAIHLQQVTGRPLLVYVTADYCGYCRKMERDTWSNEGIVRRIQDKFIPLKLDAKTDAQVVSRLGIKSLPSTILFNSVGQHIQTITGYSRPEALLPVLDNVSTGSASASKRSHANSAIVR</sequence>
<evidence type="ECO:0000313" key="5">
    <source>
        <dbReference type="Proteomes" id="UP000316095"/>
    </source>
</evidence>
<dbReference type="Pfam" id="PF13098">
    <property type="entry name" value="Thioredoxin_2"/>
    <property type="match status" value="1"/>
</dbReference>
<keyword evidence="1" id="KW-0676">Redox-active center</keyword>
<dbReference type="GO" id="GO:0015035">
    <property type="term" value="F:protein-disulfide reductase activity"/>
    <property type="evidence" value="ECO:0007669"/>
    <property type="project" value="TreeGrafter"/>
</dbReference>
<feature type="domain" description="Thioredoxin-like fold" evidence="3">
    <location>
        <begin position="53"/>
        <end position="141"/>
    </location>
</feature>
<feature type="chain" id="PRO_5022737279" evidence="2">
    <location>
        <begin position="23"/>
        <end position="163"/>
    </location>
</feature>
<keyword evidence="2" id="KW-0732">Signal</keyword>
<name>A0A5C5XMA2_9PLAN</name>
<comment type="caution">
    <text evidence="4">The sequence shown here is derived from an EMBL/GenBank/DDBJ whole genome shotgun (WGS) entry which is preliminary data.</text>
</comment>
<accession>A0A5C5XMA2</accession>
<protein>
    <submittedName>
        <fullName evidence="4">Thiol:disulfide interchange protein</fullName>
    </submittedName>
</protein>
<evidence type="ECO:0000256" key="1">
    <source>
        <dbReference type="ARBA" id="ARBA00023284"/>
    </source>
</evidence>
<dbReference type="RefSeq" id="WP_146505775.1">
    <property type="nucleotide sequence ID" value="NZ_SJPG01000001.1"/>
</dbReference>
<dbReference type="AlphaFoldDB" id="A0A5C5XMA2"/>
<gene>
    <name evidence="4" type="ORF">Pan54_47840</name>
</gene>
<dbReference type="PANTHER" id="PTHR32234">
    <property type="entry name" value="THIOL:DISULFIDE INTERCHANGE PROTEIN DSBD"/>
    <property type="match status" value="1"/>
</dbReference>
<dbReference type="PROSITE" id="PS00194">
    <property type="entry name" value="THIOREDOXIN_1"/>
    <property type="match status" value="1"/>
</dbReference>
<dbReference type="OrthoDB" id="267639at2"/>
<dbReference type="Gene3D" id="3.40.30.10">
    <property type="entry name" value="Glutaredoxin"/>
    <property type="match status" value="1"/>
</dbReference>
<dbReference type="GO" id="GO:0045454">
    <property type="term" value="P:cell redox homeostasis"/>
    <property type="evidence" value="ECO:0007669"/>
    <property type="project" value="TreeGrafter"/>
</dbReference>
<keyword evidence="5" id="KW-1185">Reference proteome</keyword>
<dbReference type="EMBL" id="SJPG01000001">
    <property type="protein sequence ID" value="TWT64024.1"/>
    <property type="molecule type" value="Genomic_DNA"/>
</dbReference>
<dbReference type="InterPro" id="IPR017937">
    <property type="entry name" value="Thioredoxin_CS"/>
</dbReference>
<evidence type="ECO:0000259" key="3">
    <source>
        <dbReference type="Pfam" id="PF13098"/>
    </source>
</evidence>
<dbReference type="SUPFAM" id="SSF52833">
    <property type="entry name" value="Thioredoxin-like"/>
    <property type="match status" value="1"/>
</dbReference>
<organism evidence="4 5">
    <name type="scientific">Rubinisphaera italica</name>
    <dbReference type="NCBI Taxonomy" id="2527969"/>
    <lineage>
        <taxon>Bacteria</taxon>
        <taxon>Pseudomonadati</taxon>
        <taxon>Planctomycetota</taxon>
        <taxon>Planctomycetia</taxon>
        <taxon>Planctomycetales</taxon>
        <taxon>Planctomycetaceae</taxon>
        <taxon>Rubinisphaera</taxon>
    </lineage>
</organism>
<feature type="signal peptide" evidence="2">
    <location>
        <begin position="1"/>
        <end position="22"/>
    </location>
</feature>
<dbReference type="Proteomes" id="UP000316095">
    <property type="component" value="Unassembled WGS sequence"/>
</dbReference>
<evidence type="ECO:0000313" key="4">
    <source>
        <dbReference type="EMBL" id="TWT64024.1"/>
    </source>
</evidence>
<reference evidence="4 5" key="1">
    <citation type="submission" date="2019-02" db="EMBL/GenBank/DDBJ databases">
        <title>Deep-cultivation of Planctomycetes and their phenomic and genomic characterization uncovers novel biology.</title>
        <authorList>
            <person name="Wiegand S."/>
            <person name="Jogler M."/>
            <person name="Boedeker C."/>
            <person name="Pinto D."/>
            <person name="Vollmers J."/>
            <person name="Rivas-Marin E."/>
            <person name="Kohn T."/>
            <person name="Peeters S.H."/>
            <person name="Heuer A."/>
            <person name="Rast P."/>
            <person name="Oberbeckmann S."/>
            <person name="Bunk B."/>
            <person name="Jeske O."/>
            <person name="Meyerdierks A."/>
            <person name="Storesund J.E."/>
            <person name="Kallscheuer N."/>
            <person name="Luecker S."/>
            <person name="Lage O.M."/>
            <person name="Pohl T."/>
            <person name="Merkel B.J."/>
            <person name="Hornburger P."/>
            <person name="Mueller R.-W."/>
            <person name="Bruemmer F."/>
            <person name="Labrenz M."/>
            <person name="Spormann A.M."/>
            <person name="Op Den Camp H."/>
            <person name="Overmann J."/>
            <person name="Amann R."/>
            <person name="Jetten M.S.M."/>
            <person name="Mascher T."/>
            <person name="Medema M.H."/>
            <person name="Devos D.P."/>
            <person name="Kaster A.-K."/>
            <person name="Ovreas L."/>
            <person name="Rohde M."/>
            <person name="Galperin M.Y."/>
            <person name="Jogler C."/>
        </authorList>
    </citation>
    <scope>NUCLEOTIDE SEQUENCE [LARGE SCALE GENOMIC DNA]</scope>
    <source>
        <strain evidence="4 5">Pan54</strain>
    </source>
</reference>
<proteinExistence type="predicted"/>
<dbReference type="InterPro" id="IPR036249">
    <property type="entry name" value="Thioredoxin-like_sf"/>
</dbReference>
<evidence type="ECO:0000256" key="2">
    <source>
        <dbReference type="SAM" id="SignalP"/>
    </source>
</evidence>